<dbReference type="eggNOG" id="COG1317">
    <property type="taxonomic scope" value="Bacteria"/>
</dbReference>
<feature type="compositionally biased region" description="Polar residues" evidence="8">
    <location>
        <begin position="33"/>
        <end position="51"/>
    </location>
</feature>
<dbReference type="GO" id="GO:0005829">
    <property type="term" value="C:cytosol"/>
    <property type="evidence" value="ECO:0007669"/>
    <property type="project" value="TreeGrafter"/>
</dbReference>
<evidence type="ECO:0000256" key="7">
    <source>
        <dbReference type="SAM" id="Coils"/>
    </source>
</evidence>
<evidence type="ECO:0000256" key="8">
    <source>
        <dbReference type="SAM" id="MobiDB-lite"/>
    </source>
</evidence>
<feature type="region of interest" description="Disordered" evidence="8">
    <location>
        <begin position="29"/>
        <end position="56"/>
    </location>
</feature>
<evidence type="ECO:0000256" key="2">
    <source>
        <dbReference type="ARBA" id="ARBA00006602"/>
    </source>
</evidence>
<gene>
    <name evidence="10" type="ORF">HSACCH_02313</name>
</gene>
<evidence type="ECO:0000256" key="1">
    <source>
        <dbReference type="ARBA" id="ARBA00003041"/>
    </source>
</evidence>
<dbReference type="EMBL" id="CAUI01000023">
    <property type="protein sequence ID" value="CCU80788.1"/>
    <property type="molecule type" value="Genomic_DNA"/>
</dbReference>
<evidence type="ECO:0000313" key="10">
    <source>
        <dbReference type="EMBL" id="CCU80788.1"/>
    </source>
</evidence>
<name>M5E3J9_9FIRM</name>
<keyword evidence="10" id="KW-0966">Cell projection</keyword>
<dbReference type="InterPro" id="IPR018035">
    <property type="entry name" value="Flagellar_FliH/T3SS_HrpE"/>
</dbReference>
<evidence type="ECO:0000256" key="6">
    <source>
        <dbReference type="ARBA" id="ARBA00023225"/>
    </source>
</evidence>
<reference evidence="11" key="1">
    <citation type="journal article" date="2013" name="Genome Announc.">
        <title>Genome Sequence of Halanaerobium saccharolyticum subsp. saccharolyticum Strain DSM 6643T, a Halophilic Hydrogen-Producing Bacterium.</title>
        <authorList>
            <person name="Kivisto A."/>
            <person name="Larjo A."/>
            <person name="Ciranna A."/>
            <person name="Santala V."/>
            <person name="Roos C."/>
            <person name="Karp M."/>
        </authorList>
    </citation>
    <scope>NUCLEOTIDE SEQUENCE [LARGE SCALE GENOMIC DNA]</scope>
    <source>
        <strain evidence="11">DSM 6643</strain>
    </source>
</reference>
<dbReference type="GO" id="GO:0044781">
    <property type="term" value="P:bacterial-type flagellum organization"/>
    <property type="evidence" value="ECO:0007669"/>
    <property type="project" value="UniProtKB-KW"/>
</dbReference>
<dbReference type="STRING" id="1293054.HSACCH_02313"/>
<keyword evidence="6" id="KW-1006">Bacterial flagellum protein export</keyword>
<protein>
    <submittedName>
        <fullName evidence="10">Similar to Flagellar biosynthesis/type III secretory pathway protein</fullName>
    </submittedName>
</protein>
<evidence type="ECO:0000256" key="3">
    <source>
        <dbReference type="ARBA" id="ARBA00022448"/>
    </source>
</evidence>
<keyword evidence="3" id="KW-0813">Transport</keyword>
<keyword evidence="4" id="KW-1005">Bacterial flagellum biogenesis</keyword>
<dbReference type="PANTHER" id="PTHR34982:SF1">
    <property type="entry name" value="FLAGELLAR ASSEMBLY PROTEIN FLIH"/>
    <property type="match status" value="1"/>
</dbReference>
<dbReference type="OrthoDB" id="2375163at2"/>
<dbReference type="GO" id="GO:0015031">
    <property type="term" value="P:protein transport"/>
    <property type="evidence" value="ECO:0007669"/>
    <property type="project" value="UniProtKB-KW"/>
</dbReference>
<dbReference type="PANTHER" id="PTHR34982">
    <property type="entry name" value="YOP PROTEINS TRANSLOCATION PROTEIN L"/>
    <property type="match status" value="1"/>
</dbReference>
<comment type="similarity">
    <text evidence="2">Belongs to the FliH family.</text>
</comment>
<comment type="function">
    <text evidence="1">Needed for flagellar regrowth and assembly.</text>
</comment>
<keyword evidence="7" id="KW-0175">Coiled coil</keyword>
<proteinExistence type="inferred from homology"/>
<dbReference type="InterPro" id="IPR051472">
    <property type="entry name" value="T3SS_Stator/FliH"/>
</dbReference>
<evidence type="ECO:0000313" key="11">
    <source>
        <dbReference type="Proteomes" id="UP000012063"/>
    </source>
</evidence>
<comment type="caution">
    <text evidence="10">The sequence shown here is derived from an EMBL/GenBank/DDBJ whole genome shotgun (WGS) entry which is preliminary data.</text>
</comment>
<dbReference type="Proteomes" id="UP000012063">
    <property type="component" value="Unassembled WGS sequence"/>
</dbReference>
<dbReference type="RefSeq" id="WP_005490053.1">
    <property type="nucleotide sequence ID" value="NZ_CAUI01000023.1"/>
</dbReference>
<evidence type="ECO:0000256" key="4">
    <source>
        <dbReference type="ARBA" id="ARBA00022795"/>
    </source>
</evidence>
<keyword evidence="5" id="KW-0653">Protein transport</keyword>
<organism evidence="10 11">
    <name type="scientific">Halanaerobium saccharolyticum subsp. saccharolyticum DSM 6643</name>
    <dbReference type="NCBI Taxonomy" id="1293054"/>
    <lineage>
        <taxon>Bacteria</taxon>
        <taxon>Bacillati</taxon>
        <taxon>Bacillota</taxon>
        <taxon>Clostridia</taxon>
        <taxon>Halanaerobiales</taxon>
        <taxon>Halanaerobiaceae</taxon>
        <taxon>Halanaerobium</taxon>
    </lineage>
</organism>
<keyword evidence="10" id="KW-0969">Cilium</keyword>
<accession>M5E3J9</accession>
<dbReference type="InParanoid" id="M5E3J9"/>
<feature type="domain" description="Flagellar assembly protein FliH/Type III secretion system HrpE" evidence="9">
    <location>
        <begin position="127"/>
        <end position="246"/>
    </location>
</feature>
<evidence type="ECO:0000256" key="5">
    <source>
        <dbReference type="ARBA" id="ARBA00022927"/>
    </source>
</evidence>
<evidence type="ECO:0000259" key="9">
    <source>
        <dbReference type="Pfam" id="PF02108"/>
    </source>
</evidence>
<feature type="coiled-coil region" evidence="7">
    <location>
        <begin position="73"/>
        <end position="127"/>
    </location>
</feature>
<dbReference type="AlphaFoldDB" id="M5E3J9"/>
<keyword evidence="10" id="KW-0282">Flagellum</keyword>
<dbReference type="Pfam" id="PF02108">
    <property type="entry name" value="FliH"/>
    <property type="match status" value="1"/>
</dbReference>
<keyword evidence="11" id="KW-1185">Reference proteome</keyword>
<sequence>MSKIIKASQIIGKYKIQNQDNALSIESLREKAAQTNQSTNGNNKKQNYSSDSSKKAHLIIKREKAEKEADLIIAQAEHKASEMIKAAEKEKKKIEAEKEEIFSKIKNEAEAEAIKAAQQKIDSAASELLLTAESFQAELNQQKIGVKKDIVRLAVKIASVIIDVKLEQQPEIINNIISDILSEIDESHKNIIVRIHPDLVPFIEDNNLYSRLKEKNLEFKADSDLKKGDCIVESNLGGKEGSISHKIDLIKEELLKEVEANV</sequence>